<gene>
    <name evidence="2" type="ORF">FSB_LOCUS16205</name>
</gene>
<organism evidence="2">
    <name type="scientific">Fagus sylvatica</name>
    <name type="common">Beechnut</name>
    <dbReference type="NCBI Taxonomy" id="28930"/>
    <lineage>
        <taxon>Eukaryota</taxon>
        <taxon>Viridiplantae</taxon>
        <taxon>Streptophyta</taxon>
        <taxon>Embryophyta</taxon>
        <taxon>Tracheophyta</taxon>
        <taxon>Spermatophyta</taxon>
        <taxon>Magnoliopsida</taxon>
        <taxon>eudicotyledons</taxon>
        <taxon>Gunneridae</taxon>
        <taxon>Pentapetalae</taxon>
        <taxon>rosids</taxon>
        <taxon>fabids</taxon>
        <taxon>Fagales</taxon>
        <taxon>Fagaceae</taxon>
        <taxon>Fagus</taxon>
    </lineage>
</organism>
<accession>A0A2N9FMD7</accession>
<dbReference type="EMBL" id="OIVN01000989">
    <property type="protein sequence ID" value="SPC88323.1"/>
    <property type="molecule type" value="Genomic_DNA"/>
</dbReference>
<protein>
    <recommendedName>
        <fullName evidence="1">Retrotransposon gag domain-containing protein</fullName>
    </recommendedName>
</protein>
<sequence length="163" mass="18770">MALSHFNDTLMCRLFPSSLGEVALRWFNQLGRRTINSWIEMAEAFVARFITNSRKTREMDALLTMKLEDNETIKEYSTRFWETYNDIDGCDEEVAIRTFKLGLPPDTGLRQSLIKRPAPTVAKLMHIIDQFIRVEEDGGGIASAQTVVQPNGENIKLNKYYYL</sequence>
<name>A0A2N9FMD7_FAGSY</name>
<dbReference type="AlphaFoldDB" id="A0A2N9FMD7"/>
<dbReference type="PANTHER" id="PTHR33223:SF10">
    <property type="entry name" value="AMINOTRANSFERASE-LIKE PLANT MOBILE DOMAIN-CONTAINING PROTEIN"/>
    <property type="match status" value="1"/>
</dbReference>
<evidence type="ECO:0000259" key="1">
    <source>
        <dbReference type="Pfam" id="PF03732"/>
    </source>
</evidence>
<evidence type="ECO:0000313" key="2">
    <source>
        <dbReference type="EMBL" id="SPC88323.1"/>
    </source>
</evidence>
<dbReference type="InterPro" id="IPR005162">
    <property type="entry name" value="Retrotrans_gag_dom"/>
</dbReference>
<dbReference type="Pfam" id="PF03732">
    <property type="entry name" value="Retrotrans_gag"/>
    <property type="match status" value="1"/>
</dbReference>
<dbReference type="PANTHER" id="PTHR33223">
    <property type="entry name" value="CCHC-TYPE DOMAIN-CONTAINING PROTEIN"/>
    <property type="match status" value="1"/>
</dbReference>
<reference evidence="2" key="1">
    <citation type="submission" date="2018-02" db="EMBL/GenBank/DDBJ databases">
        <authorList>
            <person name="Cohen D.B."/>
            <person name="Kent A.D."/>
        </authorList>
    </citation>
    <scope>NUCLEOTIDE SEQUENCE</scope>
</reference>
<feature type="domain" description="Retrotransposon gag" evidence="1">
    <location>
        <begin position="13"/>
        <end position="104"/>
    </location>
</feature>
<proteinExistence type="predicted"/>